<dbReference type="FunFam" id="3.40.50.2000:FF:000037">
    <property type="entry name" value="Glycosyltransferase"/>
    <property type="match status" value="1"/>
</dbReference>
<dbReference type="PANTHER" id="PTHR48049:SF138">
    <property type="entry name" value="UDP-GLYCOSYLTRANSFERASE 91C1"/>
    <property type="match status" value="1"/>
</dbReference>
<comment type="similarity">
    <text evidence="1">Belongs to the UDP-glycosyltransferase family.</text>
</comment>
<keyword evidence="3" id="KW-0472">Membrane</keyword>
<evidence type="ECO:0000256" key="2">
    <source>
        <dbReference type="ARBA" id="ARBA00022679"/>
    </source>
</evidence>
<evidence type="ECO:0000256" key="1">
    <source>
        <dbReference type="ARBA" id="ARBA00009995"/>
    </source>
</evidence>
<accession>A0A6P8D258</accession>
<dbReference type="AlphaFoldDB" id="A0A6P8D258"/>
<dbReference type="OrthoDB" id="5835829at2759"/>
<dbReference type="GeneID" id="116202974"/>
<keyword evidence="3" id="KW-1133">Transmembrane helix</keyword>
<dbReference type="PANTHER" id="PTHR48049">
    <property type="entry name" value="GLYCOSYLTRANSFERASE"/>
    <property type="match status" value="1"/>
</dbReference>
<organism evidence="4 5">
    <name type="scientific">Punica granatum</name>
    <name type="common">Pomegranate</name>
    <dbReference type="NCBI Taxonomy" id="22663"/>
    <lineage>
        <taxon>Eukaryota</taxon>
        <taxon>Viridiplantae</taxon>
        <taxon>Streptophyta</taxon>
        <taxon>Embryophyta</taxon>
        <taxon>Tracheophyta</taxon>
        <taxon>Spermatophyta</taxon>
        <taxon>Magnoliopsida</taxon>
        <taxon>eudicotyledons</taxon>
        <taxon>Gunneridae</taxon>
        <taxon>Pentapetalae</taxon>
        <taxon>rosids</taxon>
        <taxon>malvids</taxon>
        <taxon>Myrtales</taxon>
        <taxon>Lythraceae</taxon>
        <taxon>Punica</taxon>
    </lineage>
</organism>
<gene>
    <name evidence="5" type="primary">LOC116202974</name>
</gene>
<evidence type="ECO:0000313" key="5">
    <source>
        <dbReference type="RefSeq" id="XP_031390470.1"/>
    </source>
</evidence>
<keyword evidence="4" id="KW-1185">Reference proteome</keyword>
<sequence>MHWRNHARRSSMEKGGRRKMHIVMVPWLAMGHIIPFHHLSICLAQRGHTVSFLSTPKNLQRLPPTPKTLAHLITKVPIPLVHRPPRLPPDAENSLDLSYPKHQLLKLAFASVEPTIASFLTFSSPRPDWIVYDFTCHWLPGLARPLGIRSAYFGLFTAAFFAFLGPPLTFLDGSGSDRLTVERFTAVPAWVPESNFAFRPYEIAKFVHRSTCQEFEPEWFDLLGKLLQKPLVPVGLLPPTPAEKDVKDEGRWVSMRDWLDKQAPGSVVYIALGSEVELCIQEVQHLALGLEKTGLPFLWVLRNPPESTQRAADMLPDGFMERVEGRGIICTEWAPQVRILSHGAVGAFMTHCGCNSFIEGLAFGRVLIMLPMINDQGLNARLLQRKNVGIEVERDERDGLFTPDAVAKAVTQAMVGKAGEPIRACAREAMGLFGNKEKNDRYVDEFVGYLEEHT</sequence>
<dbReference type="InterPro" id="IPR002213">
    <property type="entry name" value="UDP_glucos_trans"/>
</dbReference>
<protein>
    <submittedName>
        <fullName evidence="5">UDP-glycosyltransferase 91C1-like</fullName>
    </submittedName>
</protein>
<dbReference type="CDD" id="cd03784">
    <property type="entry name" value="GT1_Gtf-like"/>
    <property type="match status" value="1"/>
</dbReference>
<proteinExistence type="inferred from homology"/>
<evidence type="ECO:0000256" key="3">
    <source>
        <dbReference type="SAM" id="Phobius"/>
    </source>
</evidence>
<feature type="transmembrane region" description="Helical" evidence="3">
    <location>
        <begin position="21"/>
        <end position="39"/>
    </location>
</feature>
<keyword evidence="2" id="KW-0808">Transferase</keyword>
<dbReference type="RefSeq" id="XP_031390470.1">
    <property type="nucleotide sequence ID" value="XM_031534610.1"/>
</dbReference>
<reference evidence="5" key="2">
    <citation type="submission" date="2025-08" db="UniProtKB">
        <authorList>
            <consortium name="RefSeq"/>
        </authorList>
    </citation>
    <scope>IDENTIFICATION</scope>
    <source>
        <tissue evidence="5">Leaf</tissue>
    </source>
</reference>
<evidence type="ECO:0000313" key="4">
    <source>
        <dbReference type="Proteomes" id="UP000515151"/>
    </source>
</evidence>
<keyword evidence="3" id="KW-0812">Transmembrane</keyword>
<dbReference type="Pfam" id="PF00201">
    <property type="entry name" value="UDPGT"/>
    <property type="match status" value="1"/>
</dbReference>
<reference evidence="4" key="1">
    <citation type="journal article" date="2020" name="Plant Biotechnol. J.">
        <title>The pomegranate (Punica granatum L.) draft genome dissects genetic divergence between soft- and hard-seeded cultivars.</title>
        <authorList>
            <person name="Luo X."/>
            <person name="Li H."/>
            <person name="Wu Z."/>
            <person name="Yao W."/>
            <person name="Zhao P."/>
            <person name="Cao D."/>
            <person name="Yu H."/>
            <person name="Li K."/>
            <person name="Poudel K."/>
            <person name="Zhao D."/>
            <person name="Zhang F."/>
            <person name="Xia X."/>
            <person name="Chen L."/>
            <person name="Wang Q."/>
            <person name="Jing D."/>
            <person name="Cao S."/>
        </authorList>
    </citation>
    <scope>NUCLEOTIDE SEQUENCE [LARGE SCALE GENOMIC DNA]</scope>
    <source>
        <strain evidence="4">cv. Tunisia</strain>
    </source>
</reference>
<dbReference type="SUPFAM" id="SSF53756">
    <property type="entry name" value="UDP-Glycosyltransferase/glycogen phosphorylase"/>
    <property type="match status" value="1"/>
</dbReference>
<dbReference type="InterPro" id="IPR050481">
    <property type="entry name" value="UDP-glycosyltransf_plant"/>
</dbReference>
<dbReference type="Gene3D" id="3.40.50.2000">
    <property type="entry name" value="Glycogen Phosphorylase B"/>
    <property type="match status" value="2"/>
</dbReference>
<dbReference type="Proteomes" id="UP000515151">
    <property type="component" value="Chromosome 4"/>
</dbReference>
<name>A0A6P8D258_PUNGR</name>
<dbReference type="GO" id="GO:0035251">
    <property type="term" value="F:UDP-glucosyltransferase activity"/>
    <property type="evidence" value="ECO:0007669"/>
    <property type="project" value="InterPro"/>
</dbReference>